<proteinExistence type="evidence at protein level"/>
<accession>I3UM23</accession>
<reference evidence="2" key="2">
    <citation type="journal article" date="2024" name="Mol. Cell">
        <title>Exploiting activation and inactivation mechanisms in type I-C CRISPR-Cas3 for genome-editing applications.</title>
        <authorList>
            <person name="Hu C."/>
            <person name="Myers M.T."/>
            <person name="Zhou X."/>
            <person name="Hou Z."/>
            <person name="Lozen M.L."/>
            <person name="Nam K.H."/>
            <person name="Zhang Y."/>
            <person name="Ke A."/>
        </authorList>
    </citation>
    <scope>STRUCTURE BY ELECTRON MICROSCOPY (3.60 ANGSTROMS) OF 10-79</scope>
</reference>
<name>A0ACD6B8M2_9CAUD</name>
<evidence type="ECO:0007829" key="2">
    <source>
        <dbReference type="PDB" id="8G9T"/>
    </source>
</evidence>
<evidence type="ECO:0000313" key="1">
    <source>
        <dbReference type="EMBL" id="AFK66538.1"/>
    </source>
</evidence>
<gene>
    <name evidence="1" type="ORF">RHZG_00032</name>
</gene>
<keyword evidence="2" id="KW-0002">3D-structure</keyword>
<protein>
    <submittedName>
        <fullName evidence="1">Uncharacterized protein</fullName>
    </submittedName>
</protein>
<dbReference type="PDB" id="8G9T">
    <property type="method" value="EM"/>
    <property type="resolution" value="3.60 A"/>
    <property type="chains" value="A=10-79"/>
</dbReference>
<reference evidence="1" key="1">
    <citation type="submission" date="2010-12" db="EMBL/GenBank/DDBJ databases">
        <title>The Genome Sequence of Rhodobacter phage RcNL1.</title>
        <authorList>
            <consortium name="The Broad Institute Genome Sequencing Platform"/>
            <person name="Henn M.R."/>
            <person name="Lang A."/>
            <person name="Levin J."/>
            <person name="Malboeuf C."/>
            <person name="Casali M."/>
            <person name="Russ C."/>
            <person name="Lennon N."/>
            <person name="Chapman S.B."/>
            <person name="Erlich R."/>
            <person name="Young S.K."/>
            <person name="Yandava C."/>
            <person name="Zeng Q."/>
            <person name="Alvarado L."/>
            <person name="Anderson S."/>
            <person name="Berlin A."/>
            <person name="Chen Z."/>
            <person name="Freedman E."/>
            <person name="Gellesch M."/>
            <person name="Goldberg J."/>
            <person name="Green L."/>
            <person name="Griggs A."/>
            <person name="Gujja S."/>
            <person name="Heilman E.R."/>
            <person name="Heiman D."/>
            <person name="Hollinger A."/>
            <person name="Howarth C."/>
            <person name="Larson L."/>
            <person name="Mehta T."/>
            <person name="Pearson M."/>
            <person name="Roberts A."/>
            <person name="Ryan E."/>
            <person name="Saif S."/>
            <person name="Shea T."/>
            <person name="Shenoy N."/>
            <person name="Sisk P."/>
            <person name="Stolte C."/>
            <person name="Sykes S."/>
            <person name="White J."/>
            <person name="Haas B."/>
            <person name="Nusbaum C."/>
            <person name="Birren B."/>
        </authorList>
    </citation>
    <scope>NUCLEOTIDE SEQUENCE</scope>
</reference>
<accession>A0ACD6B8M2</accession>
<sequence>MMPQGMETKMTSFYKITAYNSQALYFWGTDADVDRYVDWLNRDREINVYAAEAIPEAEWAQYEGRDDVLSGEECGWDDFMSAEA</sequence>
<dbReference type="EMBL" id="JF974309">
    <property type="protein sequence ID" value="AFK66538.1"/>
    <property type="molecule type" value="Genomic_DNA"/>
</dbReference>
<organism evidence="1">
    <name type="scientific">Rhodobacter phage RcNL1</name>
    <dbReference type="NCBI Taxonomy" id="754047"/>
    <lineage>
        <taxon>Viruses</taxon>
        <taxon>Duplodnaviria</taxon>
        <taxon>Heunggongvirae</taxon>
        <taxon>Uroviricota</taxon>
        <taxon>Caudoviricetes</taxon>
    </lineage>
</organism>